<reference evidence="2" key="2">
    <citation type="submission" date="2020-09" db="EMBL/GenBank/DDBJ databases">
        <authorList>
            <person name="Sun Q."/>
            <person name="Zhou Y."/>
        </authorList>
    </citation>
    <scope>NUCLEOTIDE SEQUENCE</scope>
    <source>
        <strain evidence="2">CGMCC 4.7403</strain>
    </source>
</reference>
<evidence type="ECO:0000313" key="2">
    <source>
        <dbReference type="EMBL" id="GHE50235.1"/>
    </source>
</evidence>
<gene>
    <name evidence="2" type="ORF">GCM10017771_72110</name>
</gene>
<reference evidence="2" key="1">
    <citation type="journal article" date="2014" name="Int. J. Syst. Evol. Microbiol.">
        <title>Complete genome sequence of Corynebacterium casei LMG S-19264T (=DSM 44701T), isolated from a smear-ripened cheese.</title>
        <authorList>
            <consortium name="US DOE Joint Genome Institute (JGI-PGF)"/>
            <person name="Walter F."/>
            <person name="Albersmeier A."/>
            <person name="Kalinowski J."/>
            <person name="Ruckert C."/>
        </authorList>
    </citation>
    <scope>NUCLEOTIDE SEQUENCE</scope>
    <source>
        <strain evidence="2">CGMCC 4.7403</strain>
    </source>
</reference>
<organism evidence="2 3">
    <name type="scientific">Streptomyces capitiformicae</name>
    <dbReference type="NCBI Taxonomy" id="2014920"/>
    <lineage>
        <taxon>Bacteria</taxon>
        <taxon>Bacillati</taxon>
        <taxon>Actinomycetota</taxon>
        <taxon>Actinomycetes</taxon>
        <taxon>Kitasatosporales</taxon>
        <taxon>Streptomycetaceae</taxon>
        <taxon>Streptomyces</taxon>
    </lineage>
</organism>
<comment type="caution">
    <text evidence="2">The sequence shown here is derived from an EMBL/GenBank/DDBJ whole genome shotgun (WGS) entry which is preliminary data.</text>
</comment>
<proteinExistence type="predicted"/>
<feature type="compositionally biased region" description="Basic and acidic residues" evidence="1">
    <location>
        <begin position="72"/>
        <end position="82"/>
    </location>
</feature>
<feature type="region of interest" description="Disordered" evidence="1">
    <location>
        <begin position="47"/>
        <end position="82"/>
    </location>
</feature>
<sequence length="82" mass="8489">MVGALSSAYGVDVEGGVEGGVDVAVMEVLVGRQKSLSAFAGLAGSCRPLSDGKRTRGRPSPVGEEGPAAPLRDFERRQLRGF</sequence>
<accession>A0A918ZGL1</accession>
<evidence type="ECO:0000256" key="1">
    <source>
        <dbReference type="SAM" id="MobiDB-lite"/>
    </source>
</evidence>
<dbReference type="AlphaFoldDB" id="A0A918ZGL1"/>
<dbReference type="EMBL" id="BNAT01000034">
    <property type="protein sequence ID" value="GHE50235.1"/>
    <property type="molecule type" value="Genomic_DNA"/>
</dbReference>
<evidence type="ECO:0000313" key="3">
    <source>
        <dbReference type="Proteomes" id="UP000603227"/>
    </source>
</evidence>
<dbReference type="Proteomes" id="UP000603227">
    <property type="component" value="Unassembled WGS sequence"/>
</dbReference>
<keyword evidence="3" id="KW-1185">Reference proteome</keyword>
<protein>
    <submittedName>
        <fullName evidence="2">Uncharacterized protein</fullName>
    </submittedName>
</protein>
<name>A0A918ZGL1_9ACTN</name>